<dbReference type="Pfam" id="PF13411">
    <property type="entry name" value="MerR_1"/>
    <property type="match status" value="1"/>
</dbReference>
<dbReference type="PANTHER" id="PTHR30204">
    <property type="entry name" value="REDOX-CYCLING DRUG-SENSING TRANSCRIPTIONAL ACTIVATOR SOXR"/>
    <property type="match status" value="1"/>
</dbReference>
<dbReference type="InterPro" id="IPR009061">
    <property type="entry name" value="DNA-bd_dom_put_sf"/>
</dbReference>
<comment type="caution">
    <text evidence="4">The sequence shown here is derived from an EMBL/GenBank/DDBJ whole genome shotgun (WGS) entry which is preliminary data.</text>
</comment>
<dbReference type="Gene3D" id="1.10.1660.10">
    <property type="match status" value="1"/>
</dbReference>
<evidence type="ECO:0000313" key="5">
    <source>
        <dbReference type="Proteomes" id="UP001560045"/>
    </source>
</evidence>
<dbReference type="PROSITE" id="PS00552">
    <property type="entry name" value="HTH_MERR_1"/>
    <property type="match status" value="1"/>
</dbReference>
<dbReference type="RefSeq" id="WP_369207001.1">
    <property type="nucleotide sequence ID" value="NZ_JBFNXQ010000037.1"/>
</dbReference>
<dbReference type="PRINTS" id="PR00040">
    <property type="entry name" value="HTHMERR"/>
</dbReference>
<accession>A0ABV3XHU6</accession>
<reference evidence="4 5" key="1">
    <citation type="submission" date="2024-06" db="EMBL/GenBank/DDBJ databases">
        <title>Draft genome sequence of Geodermatophilus badlandi, a novel member of the Geodermatophilaceae isolated from badland sedimentary rocks in the Red desert, Wyoming, USA.</title>
        <authorList>
            <person name="Ben Tekaya S."/>
            <person name="Nouioui I."/>
            <person name="Flores G.M."/>
            <person name="Shaal M.N."/>
            <person name="Bredoire F."/>
            <person name="Basile F."/>
            <person name="Van Diepen L."/>
            <person name="Ward N.L."/>
        </authorList>
    </citation>
    <scope>NUCLEOTIDE SEQUENCE [LARGE SCALE GENOMIC DNA]</scope>
    <source>
        <strain evidence="4 5">WL48A</strain>
    </source>
</reference>
<dbReference type="InterPro" id="IPR000551">
    <property type="entry name" value="MerR-type_HTH_dom"/>
</dbReference>
<gene>
    <name evidence="4" type="ORF">ABQ292_13100</name>
</gene>
<sequence>MAARLMRIGELAERTGLSLPTIRHYDETGLLSPSARTAGKFRMYSEADYEKLMVIRRMKPLGFSVDEMRQVLDVVEGLRDERGTADAERGLLLDRLRAFITDATSRRDRLKRNLDWADDFIAVLRTEELRTEELRAEEQSAMGGRPDPVARPGGHRDAVAPSSR</sequence>
<dbReference type="PANTHER" id="PTHR30204:SF93">
    <property type="entry name" value="HTH MERR-TYPE DOMAIN-CONTAINING PROTEIN"/>
    <property type="match status" value="1"/>
</dbReference>
<feature type="domain" description="HTH merR-type" evidence="3">
    <location>
        <begin position="5"/>
        <end position="74"/>
    </location>
</feature>
<dbReference type="InterPro" id="IPR047057">
    <property type="entry name" value="MerR_fam"/>
</dbReference>
<proteinExistence type="predicted"/>
<dbReference type="EMBL" id="JBFNXQ010000037">
    <property type="protein sequence ID" value="MEX5719301.1"/>
    <property type="molecule type" value="Genomic_DNA"/>
</dbReference>
<organism evidence="4 5">
    <name type="scientific">Geodermatophilus maliterrae</name>
    <dbReference type="NCBI Taxonomy" id="3162531"/>
    <lineage>
        <taxon>Bacteria</taxon>
        <taxon>Bacillati</taxon>
        <taxon>Actinomycetota</taxon>
        <taxon>Actinomycetes</taxon>
        <taxon>Geodermatophilales</taxon>
        <taxon>Geodermatophilaceae</taxon>
        <taxon>Geodermatophilus</taxon>
    </lineage>
</organism>
<dbReference type="Proteomes" id="UP001560045">
    <property type="component" value="Unassembled WGS sequence"/>
</dbReference>
<evidence type="ECO:0000256" key="2">
    <source>
        <dbReference type="SAM" id="MobiDB-lite"/>
    </source>
</evidence>
<dbReference type="PROSITE" id="PS50937">
    <property type="entry name" value="HTH_MERR_2"/>
    <property type="match status" value="1"/>
</dbReference>
<feature type="region of interest" description="Disordered" evidence="2">
    <location>
        <begin position="134"/>
        <end position="164"/>
    </location>
</feature>
<dbReference type="SUPFAM" id="SSF46955">
    <property type="entry name" value="Putative DNA-binding domain"/>
    <property type="match status" value="1"/>
</dbReference>
<name>A0ABV3XHU6_9ACTN</name>
<evidence type="ECO:0000313" key="4">
    <source>
        <dbReference type="EMBL" id="MEX5719301.1"/>
    </source>
</evidence>
<protein>
    <submittedName>
        <fullName evidence="4">MerR family transcriptional regulator</fullName>
    </submittedName>
</protein>
<keyword evidence="5" id="KW-1185">Reference proteome</keyword>
<evidence type="ECO:0000256" key="1">
    <source>
        <dbReference type="ARBA" id="ARBA00023125"/>
    </source>
</evidence>
<dbReference type="SMART" id="SM00422">
    <property type="entry name" value="HTH_MERR"/>
    <property type="match status" value="1"/>
</dbReference>
<keyword evidence="1" id="KW-0238">DNA-binding</keyword>
<evidence type="ECO:0000259" key="3">
    <source>
        <dbReference type="PROSITE" id="PS50937"/>
    </source>
</evidence>